<keyword evidence="3" id="KW-0645">Protease</keyword>
<comment type="caution">
    <text evidence="8">The sequence shown here is derived from an EMBL/GenBank/DDBJ whole genome shotgun (WGS) entry which is preliminary data.</text>
</comment>
<feature type="region of interest" description="Disordered" evidence="7">
    <location>
        <begin position="1455"/>
        <end position="1491"/>
    </location>
</feature>
<evidence type="ECO:0000256" key="3">
    <source>
        <dbReference type="ARBA" id="ARBA00022670"/>
    </source>
</evidence>
<dbReference type="STRING" id="73239.Q7RNY3"/>
<feature type="compositionally biased region" description="Basic residues" evidence="7">
    <location>
        <begin position="2194"/>
        <end position="2204"/>
    </location>
</feature>
<sequence length="2626" mass="309790">MEGKYYLDLTLNIDVIQKRIYRNTIKFPMYIKFEDDLYKRYRKREIKKDINIPISFYISKKHIHSFNDLYVILYQTNLITNILINQKSYIKHCYLLAFSFISHILINILPPPKQFIFLSKWENLKRSLQISLLNELYHMYNNIYFISCSIYQNKQIVMYKIINSSILLFLYDFFLRIPCCDVCSIFSVHYNGFSSKTVYNNEINDGEKKIKSIYYNSNKSDRKTKNIYDDINSDNSKNGNKNKAKNNINMGVRYLGCAEEDSYSSLDEYMHEDRDGIKLSGYCIDISVLECFSNYFLIINPKLNIMRSDIIEYFYKINEKKINKNSQLFSFEKNDDISTSEIEILENISLDLGLDRKKNHIIEYYCGENKLFKQLVPEFYHLRDMLFIFKSYMCPYVDKLPSVRLYKYDDINLNFSYKNKLNVTVFNKKCDICGYMCPPKNVKGNFFSFIYQFMQSHEDMKKKNTILTYSNPNIYTNTYIENELDVLYVSDLPFFHESLDLRDVEILLQYLTVPYIRIPLILEFFCDKNRIKSFQSFDIQQLLLCILFEPYIFKNKYKNIEEDNYIPSKDRNIFATKYGLLINELILSPKNVLCSIYSYLEIVFSFDNESNNNSKVIMIFIIILCTYINLYLKTIIEINNEIRYNLQNIKNILVKESLSYRGEKRDKGGDGKILDKSEENENTNIDEKDKIKKREERRMKRKRRRSKRLIQFLKKIRKKLIKNELYCSDENLHNLNKYYKNIKNKLENDIIEILLKYIKLAIQKNDITTSCIYHGCILLIYKDIKYSELNKDIVQNILSSTFFILTYYNFSAETNYSNLKNIYGLGSLFVNTNDNMGSTMGNENKYETIAKEVGHNICNDDKNNPFSLMIKTFSLCECDIFISVHKQRNMLLKYLEKNEMERNIIFEHTIHICACVHENNKHIYNNKSLNRYNSNIFLNFNSNANIIRKWLPVHKFKHVGIYTIENVVNDNRSIDEDFDYRITKSKSKRDNNENFITKSNYYFTSSTSSASEAELSSSETSSCYTSSESYDHSSLSNCHSSLYNNAEGNEEVMNVNNKKNLSIDSDAKNVLDEKLVLGNDGVSNANTQMRNQKELKNQKDNENIHYKNDMVVKIKRKRKKRSENKKKIQHTLNNGNSNNNTMNGNTSNRKNPLHDTESIPSNSVNNLLNFPVFFKSSTKGYSNIEKKKREKAKLKKDSILSNNKYISYIKKIIKEKNILINLQLFTFSYKDNNIITLNENIKKFKNYRDVFLYNKNYMNSNKKKKIQKIKKNIKVLITQSYQNFCAFNIIGKKHTLNIWRNSRKITLKNLMCYKYDKSKVFYIKSNNMLTNMPNMAIFHNFLSSEVKCGTLYEQEDNDIYIRIIWEYNIKDMSKLFNNNGDNKKNNKNEGDESRGKDDNKDGYNGMGNYYELKSFNINYETQNIEGLFNFKYEQNQYDSSLMCITDESSFSEDGNIVIKKNEDQSVKKDKDSSKDTNNTSSSPTYDSLLENDDSTFYNSEYEHKDKNSKYTSYNCKEKIRKGDKNTNREGQINNDSFEDKHAANNIGNKLNILDGDIIKSSNNTNILNTNNSNIDSSKILDPKVEGLGLREILYRKDIDCIFIYNIYYIVNRFVKKLYYCSDVKKIYFSTDINRCKNLYYHFENNNVRLCYYNNKGLYEKYNVSISRNIYNNMQVQTYLNPNYLSTFIPNILLQNYSFWYNSDNSLIGEVKNMKKSKKNKNNIIYIKLFNDEEYGNNVNSQKSIKNKLLINKNNKGICEHIPYGIIQKLRIFNTPNNSKKVASLKVNNDYKPMTLINILSYENNDVYKDFYNILMKFDHITYILIYTLNIKSLFKRGNCINNDNYYINNEYDENDTSKNILDSNITVDVVEIPRLKLTLRRNNVDLKVANDKDGCTNNNVSSSGANNTSNYTDKSGNTKDGCKYYFDELNMFLYNGSMQKYSFIYNVIKKMNNTVLLQNNKNDFFFLVSLLNKPFFLNISNLYKEFNNKNIHLCTLLEKHINILLKNYMYVSIYYHNFNINTDVNKNVDIFNEEPGNDSCSMQYIVLSIHSSKLFLNFRNLYSCFFFIVYKYINKDHEEVIEYCNNLSICKEDIKEIKYLLNILNYCDYSIYSDVDSCACRLKIFVTLSKQIKIIIQKKKHRYQGKGYLWEMDDYYNIFNYVKSLWNFDKTDKNNDENSSGNEFGNSDYERRVQNNKRGKKKPKNTNDRNRDEKNNDDTSNSSDIDSDMGYSASNASSYDSNYISSEAENKKKELNAQEKINNDDDNNNGGGIKGNKKISDNNASAGINKKERTQMSKKKGKNSKSSNIQKSKKIENSKDQRNVRKKVNNTNLNNTYQGEDNDMNICVYWDVIKDILFYINNLIYIKAKCKLTIDEEIFLYQNCNINIHKYKLIYNRYIILNSIVESKMKSDKCNLLFFYNILKSKEIENQKKMKNYEIQYEKKSKIPKEYVANEFEKNNGSGSSESDYSNVNKTKGAENKMEYAYNFGQLKDNIIGNVKDCWDRIKPTERSGYDKNPCTKLDVQINIPKIENIKYINNIDENIFMNVNLYDNIGNIINNISYKKIEDKNNIEALSYLNSLIDSLGIHNFFIIYNFFINNLNIKIEKILIYMLTFCLDFYIFTTIT</sequence>
<keyword evidence="5" id="KW-0378">Hydrolase</keyword>
<evidence type="ECO:0000256" key="5">
    <source>
        <dbReference type="ARBA" id="ARBA00022801"/>
    </source>
</evidence>
<reference evidence="8 9" key="1">
    <citation type="journal article" date="2002" name="Nature">
        <title>Genome sequence and comparative analysis of the model rodent malaria parasite Plasmodium yoelii yoelii.</title>
        <authorList>
            <person name="Carlton J.M."/>
            <person name="Angiuoli S.V."/>
            <person name="Suh B.B."/>
            <person name="Kooij T.W."/>
            <person name="Pertea M."/>
            <person name="Silva J.C."/>
            <person name="Ermolaeva M.D."/>
            <person name="Allen J.E."/>
            <person name="Selengut J.D."/>
            <person name="Koo H.L."/>
            <person name="Peterson J.D."/>
            <person name="Pop M."/>
            <person name="Kosack D.S."/>
            <person name="Shumway M.F."/>
            <person name="Bidwell S.L."/>
            <person name="Shallom S.J."/>
            <person name="van Aken S.E."/>
            <person name="Riedmuller S.B."/>
            <person name="Feldblyum T.V."/>
            <person name="Cho J.K."/>
            <person name="Quackenbush J."/>
            <person name="Sedegah M."/>
            <person name="Shoaibi A."/>
            <person name="Cummings L.M."/>
            <person name="Florens L."/>
            <person name="Yates J.R."/>
            <person name="Raine J.D."/>
            <person name="Sinden R.E."/>
            <person name="Harris M.A."/>
            <person name="Cunningham D.A."/>
            <person name="Preiser P.R."/>
            <person name="Bergman L.W."/>
            <person name="Vaidya A.B."/>
            <person name="van Lin L.H."/>
            <person name="Janse C.J."/>
            <person name="Waters A.P."/>
            <person name="Smith H.O."/>
            <person name="White O.R."/>
            <person name="Salzberg S.L."/>
            <person name="Venter J.C."/>
            <person name="Fraser C.M."/>
            <person name="Hoffman S.L."/>
            <person name="Gardner M.J."/>
            <person name="Carucci D.J."/>
        </authorList>
    </citation>
    <scope>NUCLEOTIDE SEQUENCE [LARGE SCALE GENOMIC DNA]</scope>
    <source>
        <strain evidence="8 9">17XNL</strain>
    </source>
</reference>
<evidence type="ECO:0000256" key="4">
    <source>
        <dbReference type="ARBA" id="ARBA00022786"/>
    </source>
</evidence>
<feature type="compositionally biased region" description="Basic and acidic residues" evidence="7">
    <location>
        <begin position="1381"/>
        <end position="1401"/>
    </location>
</feature>
<feature type="compositionally biased region" description="Basic and acidic residues" evidence="7">
    <location>
        <begin position="1459"/>
        <end position="1474"/>
    </location>
</feature>
<keyword evidence="9" id="KW-1185">Reference proteome</keyword>
<feature type="region of interest" description="Disordered" evidence="7">
    <location>
        <begin position="1114"/>
        <end position="1153"/>
    </location>
</feature>
<keyword evidence="6" id="KW-0788">Thiol protease</keyword>
<comment type="catalytic activity">
    <reaction evidence="1">
        <text>Thiol-dependent hydrolysis of ester, thioester, amide, peptide and isopeptide bonds formed by the C-terminal Gly of ubiquitin (a 76-residue protein attached to proteins as an intracellular targeting signal).</text>
        <dbReference type="EC" id="3.4.19.12"/>
    </reaction>
</comment>
<keyword evidence="4" id="KW-0833">Ubl conjugation pathway</keyword>
<evidence type="ECO:0000256" key="7">
    <source>
        <dbReference type="SAM" id="MobiDB-lite"/>
    </source>
</evidence>
<dbReference type="GO" id="GO:0005737">
    <property type="term" value="C:cytoplasm"/>
    <property type="evidence" value="ECO:0007669"/>
    <property type="project" value="TreeGrafter"/>
</dbReference>
<gene>
    <name evidence="8" type="ORF">PY01680</name>
</gene>
<evidence type="ECO:0000256" key="1">
    <source>
        <dbReference type="ARBA" id="ARBA00000707"/>
    </source>
</evidence>
<dbReference type="EC" id="3.4.19.12" evidence="2"/>
<dbReference type="GO" id="GO:0071947">
    <property type="term" value="P:protein deubiquitination involved in ubiquitin-dependent protein catabolic process"/>
    <property type="evidence" value="ECO:0007669"/>
    <property type="project" value="TreeGrafter"/>
</dbReference>
<accession>Q7RNY3</accession>
<feature type="compositionally biased region" description="Basic and acidic residues" evidence="7">
    <location>
        <begin position="2313"/>
        <end position="2323"/>
    </location>
</feature>
<dbReference type="GO" id="GO:0004843">
    <property type="term" value="F:cysteine-type deubiquitinase activity"/>
    <property type="evidence" value="ECO:0007669"/>
    <property type="project" value="UniProtKB-EC"/>
</dbReference>
<dbReference type="InterPro" id="IPR051346">
    <property type="entry name" value="OTU_Deubiquitinase"/>
</dbReference>
<name>Q7RNY3_PLAYO</name>
<feature type="compositionally biased region" description="Basic and acidic residues" evidence="7">
    <location>
        <begin position="2205"/>
        <end position="2217"/>
    </location>
</feature>
<organism evidence="8 9">
    <name type="scientific">Plasmodium yoelii yoelii</name>
    <dbReference type="NCBI Taxonomy" id="73239"/>
    <lineage>
        <taxon>Eukaryota</taxon>
        <taxon>Sar</taxon>
        <taxon>Alveolata</taxon>
        <taxon>Apicomplexa</taxon>
        <taxon>Aconoidasida</taxon>
        <taxon>Haemosporida</taxon>
        <taxon>Plasmodiidae</taxon>
        <taxon>Plasmodium</taxon>
        <taxon>Plasmodium (Vinckeia)</taxon>
    </lineage>
</organism>
<evidence type="ECO:0000256" key="6">
    <source>
        <dbReference type="ARBA" id="ARBA00022807"/>
    </source>
</evidence>
<dbReference type="Proteomes" id="UP000008553">
    <property type="component" value="Unassembled WGS sequence"/>
</dbReference>
<dbReference type="PaxDb" id="73239-Q7RNY3"/>
<dbReference type="GO" id="GO:0005634">
    <property type="term" value="C:nucleus"/>
    <property type="evidence" value="ECO:0007669"/>
    <property type="project" value="TreeGrafter"/>
</dbReference>
<feature type="region of interest" description="Disordered" evidence="7">
    <location>
        <begin position="2260"/>
        <end position="2335"/>
    </location>
</feature>
<evidence type="ECO:0000313" key="8">
    <source>
        <dbReference type="EMBL" id="EAA21040.1"/>
    </source>
</evidence>
<protein>
    <recommendedName>
        <fullName evidence="2">ubiquitinyl hydrolase 1</fullName>
        <ecNumber evidence="2">3.4.19.12</ecNumber>
    </recommendedName>
</protein>
<dbReference type="GO" id="GO:0070530">
    <property type="term" value="F:K63-linked polyubiquitin modification-dependent protein binding"/>
    <property type="evidence" value="ECO:0007669"/>
    <property type="project" value="TreeGrafter"/>
</dbReference>
<dbReference type="InParanoid" id="Q7RNY3"/>
<dbReference type="PANTHER" id="PTHR13367">
    <property type="entry name" value="UBIQUITIN THIOESTERASE"/>
    <property type="match status" value="1"/>
</dbReference>
<proteinExistence type="predicted"/>
<dbReference type="PANTHER" id="PTHR13367:SF28">
    <property type="entry name" value="UBIQUITIN THIOESTERASE ZRANB1"/>
    <property type="match status" value="1"/>
</dbReference>
<feature type="region of interest" description="Disordered" evidence="7">
    <location>
        <begin position="2176"/>
        <end position="2238"/>
    </location>
</feature>
<feature type="compositionally biased region" description="Basic residues" evidence="7">
    <location>
        <begin position="1114"/>
        <end position="1129"/>
    </location>
</feature>
<evidence type="ECO:0000313" key="9">
    <source>
        <dbReference type="Proteomes" id="UP000008553"/>
    </source>
</evidence>
<feature type="region of interest" description="Disordered" evidence="7">
    <location>
        <begin position="662"/>
        <end position="698"/>
    </location>
</feature>
<feature type="region of interest" description="Disordered" evidence="7">
    <location>
        <begin position="1378"/>
        <end position="1402"/>
    </location>
</feature>
<dbReference type="EMBL" id="AABL01000452">
    <property type="protein sequence ID" value="EAA21040.1"/>
    <property type="molecule type" value="Genomic_DNA"/>
</dbReference>
<evidence type="ECO:0000256" key="2">
    <source>
        <dbReference type="ARBA" id="ARBA00012759"/>
    </source>
</evidence>
<feature type="compositionally biased region" description="Low complexity" evidence="7">
    <location>
        <begin position="1133"/>
        <end position="1148"/>
    </location>
</feature>